<accession>A0ABY2DXT0</accession>
<dbReference type="PANTHER" id="PTHR46211">
    <property type="entry name" value="GLYCEROPHOSPHORYL DIESTER PHOSPHODIESTERASE"/>
    <property type="match status" value="1"/>
</dbReference>
<feature type="domain" description="GP-PDE" evidence="2">
    <location>
        <begin position="14"/>
        <end position="264"/>
    </location>
</feature>
<keyword evidence="4" id="KW-1185">Reference proteome</keyword>
<dbReference type="PROSITE" id="PS51704">
    <property type="entry name" value="GP_PDE"/>
    <property type="match status" value="1"/>
</dbReference>
<dbReference type="InterPro" id="IPR030395">
    <property type="entry name" value="GP_PDE_dom"/>
</dbReference>
<dbReference type="SUPFAM" id="SSF51695">
    <property type="entry name" value="PLC-like phosphodiesterases"/>
    <property type="match status" value="1"/>
</dbReference>
<reference evidence="3 4" key="1">
    <citation type="submission" date="2019-03" db="EMBL/GenBank/DDBJ databases">
        <title>Genomic features of bacteria from cold environments.</title>
        <authorList>
            <person name="Shen L."/>
        </authorList>
    </citation>
    <scope>NUCLEOTIDE SEQUENCE [LARGE SCALE GENOMIC DNA]</scope>
    <source>
        <strain evidence="4">T3246-1</strain>
    </source>
</reference>
<dbReference type="InterPro" id="IPR017946">
    <property type="entry name" value="PLC-like_Pdiesterase_TIM-brl"/>
</dbReference>
<dbReference type="Pfam" id="PF03009">
    <property type="entry name" value="GDPD"/>
    <property type="match status" value="1"/>
</dbReference>
<gene>
    <name evidence="3" type="ORF">EXU48_22360</name>
</gene>
<dbReference type="PANTHER" id="PTHR46211:SF1">
    <property type="entry name" value="GLYCEROPHOSPHODIESTER PHOSPHODIESTERASE, CYTOPLASMIC"/>
    <property type="match status" value="1"/>
</dbReference>
<comment type="caution">
    <text evidence="3">The sequence shown here is derived from an EMBL/GenBank/DDBJ whole genome shotgun (WGS) entry which is preliminary data.</text>
</comment>
<dbReference type="EMBL" id="SMNA01000015">
    <property type="protein sequence ID" value="TDE88828.1"/>
    <property type="molecule type" value="Genomic_DNA"/>
</dbReference>
<evidence type="ECO:0000259" key="2">
    <source>
        <dbReference type="PROSITE" id="PS51704"/>
    </source>
</evidence>
<feature type="compositionally biased region" description="Basic and acidic residues" evidence="1">
    <location>
        <begin position="274"/>
        <end position="294"/>
    </location>
</feature>
<proteinExistence type="predicted"/>
<evidence type="ECO:0000313" key="3">
    <source>
        <dbReference type="EMBL" id="TDE88828.1"/>
    </source>
</evidence>
<dbReference type="Gene3D" id="3.20.20.190">
    <property type="entry name" value="Phosphatidylinositol (PI) phosphodiesterase"/>
    <property type="match status" value="1"/>
</dbReference>
<sequence>MSCEHIALTTGEIMKVYAHRGASLEHPENTLAAFTRAVELGAEGIELDCYKAKDGTVVVIHDNTLDRTTNVTGAVKEWTAAELRDVDAGNGEHVPTLKEVLTLVAGKIRVNVEVNDPTAVEGVIEVTGSIDGLDWFASSAQWEVLAELRERAGADVYPLTIGTAENAAAMMSRQHDQMTEEQVTNLRAWARQWPEAVGFAKEIGAAGLSIYEVGLTPGIVAAIHKAGLEVWAWTINDPARADELAAMGVDAVCTDAPAELIAAREVAPGGPPADRPRAHLHERPARLDRAERPWRMPTST</sequence>
<organism evidence="3 4">
    <name type="scientific">Occultella glacieicola</name>
    <dbReference type="NCBI Taxonomy" id="2518684"/>
    <lineage>
        <taxon>Bacteria</taxon>
        <taxon>Bacillati</taxon>
        <taxon>Actinomycetota</taxon>
        <taxon>Actinomycetes</taxon>
        <taxon>Micrococcales</taxon>
        <taxon>Ruaniaceae</taxon>
        <taxon>Occultella</taxon>
    </lineage>
</organism>
<dbReference type="PROSITE" id="PS50007">
    <property type="entry name" value="PIPLC_X_DOMAIN"/>
    <property type="match status" value="1"/>
</dbReference>
<evidence type="ECO:0000256" key="1">
    <source>
        <dbReference type="SAM" id="MobiDB-lite"/>
    </source>
</evidence>
<feature type="region of interest" description="Disordered" evidence="1">
    <location>
        <begin position="266"/>
        <end position="300"/>
    </location>
</feature>
<name>A0ABY2DXT0_9MICO</name>
<dbReference type="Proteomes" id="UP000504882">
    <property type="component" value="Unassembled WGS sequence"/>
</dbReference>
<evidence type="ECO:0000313" key="4">
    <source>
        <dbReference type="Proteomes" id="UP000504882"/>
    </source>
</evidence>
<protein>
    <recommendedName>
        <fullName evidence="2">GP-PDE domain-containing protein</fullName>
    </recommendedName>
</protein>